<name>A0ABQ1JIX4_9FLAO</name>
<comment type="caution">
    <text evidence="1">The sequence shown here is derived from an EMBL/GenBank/DDBJ whole genome shotgun (WGS) entry which is preliminary data.</text>
</comment>
<organism evidence="1 2">
    <name type="scientific">Flavobacterium suaedae</name>
    <dbReference type="NCBI Taxonomy" id="1767027"/>
    <lineage>
        <taxon>Bacteria</taxon>
        <taxon>Pseudomonadati</taxon>
        <taxon>Bacteroidota</taxon>
        <taxon>Flavobacteriia</taxon>
        <taxon>Flavobacteriales</taxon>
        <taxon>Flavobacteriaceae</taxon>
        <taxon>Flavobacterium</taxon>
    </lineage>
</organism>
<gene>
    <name evidence="1" type="ORF">GCM10007424_07680</name>
</gene>
<proteinExistence type="predicted"/>
<dbReference type="Proteomes" id="UP000615760">
    <property type="component" value="Unassembled WGS sequence"/>
</dbReference>
<dbReference type="InterPro" id="IPR031325">
    <property type="entry name" value="RHS_repeat"/>
</dbReference>
<protein>
    <recommendedName>
        <fullName evidence="3">RHS repeat protein</fullName>
    </recommendedName>
</protein>
<keyword evidence="2" id="KW-1185">Reference proteome</keyword>
<dbReference type="Pfam" id="PF05593">
    <property type="entry name" value="RHS_repeat"/>
    <property type="match status" value="1"/>
</dbReference>
<evidence type="ECO:0000313" key="2">
    <source>
        <dbReference type="Proteomes" id="UP000615760"/>
    </source>
</evidence>
<sequence>MTFEEVPVDYYTGQPDISIPIYSKKLNGDMSLPIALKYNTQGVKVTSRSGWTGTGWSLEAGGSISRTVRGTADEANRNNSILTGVYNLPNDEFFSYDQLLVDDQISYSWYANGTNSHKYDSELDLYQFSILGATGRFVLVKGAYELEAKLLTKDQKVKIAITHNKTDVNGAYYKVTEITGFVITDANGYKYYFGESGAIETTTSTPYSSFVPQVGAGGGLNPDSGMRTTVHTSAWHLYKITTNNGEELVSFNYTTVNESYKELENRTEYILDNNIRDTYLSGGFEFEGGSNPNIVFNNGMLYPKSTTSGANTTVATKKLSQIVFRDDTKITFNTSGTHPEYIDSEDNRTGTILNGLSLYSASNTLWKTFAFAYTENNRLWLDKVTESTVGSQGGITEHSLDYKLEYNSKNLPEFGHGDSWGYKYVNPNNSFLYLENHLDGVLKRIVYPTGGVKDFEFEPHTYSYEGDQLLPEEETDKNPMNHINQSQSPYFYIQPSTAPTNFTSSFYIQYTQNINFNFNIIDQSYTQNPSSNIDGPDDEFDDEAEMEWHYGSWFFELEIQRYNSNTNQWEYNSATPIDQGNQSVNLAEGTYRVRIRFQINKTTTDSNIFLKTYVNFSYQNLKTGNQYNQFLVGGGLRIKEINFRENETTTESEKKLMYFYNTPYDVESTENLIGNITMLPELEPTGGVVSLPNPSDPHLISSGAVDGRSGSYSCEYFLPDQVFLKNLPSGGGNGQCSLVNVNYDIVTTQQNKQLTKGGFVSYKHVRVRETGKGYSYYNYKTPQDEPLTWSKCIYPFKDFPNIDYKRGWLLTKKVFNEQNQLLVEETNTYELREEEIAITRPLSSIACAWIKCYTNVDQYLEGTNPDIDLACLSNSIPPYNCGSTTPYFVGDQTLMAGSAPLKSKIKKEYFIDEEEVVMTQTETSYEYNPVNYQISNQSVTIEEGGATDVYKTEYQYPVGGYTNSLFTPQENSTILNMATTYHVINKPIVVATYKNDIPLQKTVKKYKIEAAQPVIKEIETLKGNITSTGEDRIVYHQYDELGNPLDVSMKDGTHICYIWGYNNTFPAVKLEGVQYSDIPSSLRDNIINATDPVNFSESALIAAQDALRTYYDQPGSTTMVTTLVYEPTRGVVTSVTDPRGDVLHYEYDNLGRLLTVKDKDNYLLSKNEYHYRTEQ</sequence>
<evidence type="ECO:0000313" key="1">
    <source>
        <dbReference type="EMBL" id="GGB70178.1"/>
    </source>
</evidence>
<dbReference type="EMBL" id="BMJE01000002">
    <property type="protein sequence ID" value="GGB70178.1"/>
    <property type="molecule type" value="Genomic_DNA"/>
</dbReference>
<evidence type="ECO:0008006" key="3">
    <source>
        <dbReference type="Google" id="ProtNLM"/>
    </source>
</evidence>
<reference evidence="2" key="1">
    <citation type="journal article" date="2019" name="Int. J. Syst. Evol. Microbiol.">
        <title>The Global Catalogue of Microorganisms (GCM) 10K type strain sequencing project: providing services to taxonomists for standard genome sequencing and annotation.</title>
        <authorList>
            <consortium name="The Broad Institute Genomics Platform"/>
            <consortium name="The Broad Institute Genome Sequencing Center for Infectious Disease"/>
            <person name="Wu L."/>
            <person name="Ma J."/>
        </authorList>
    </citation>
    <scope>NUCLEOTIDE SEQUENCE [LARGE SCALE GENOMIC DNA]</scope>
    <source>
        <strain evidence="2">CGMCC 1.15461</strain>
    </source>
</reference>
<accession>A0ABQ1JIX4</accession>